<keyword evidence="4" id="KW-1185">Reference proteome</keyword>
<dbReference type="PANTHER" id="PTHR34220">
    <property type="entry name" value="SENSOR HISTIDINE KINASE YPDA"/>
    <property type="match status" value="1"/>
</dbReference>
<name>A0A5D6V3Z7_9BACT</name>
<dbReference type="PANTHER" id="PTHR34220:SF7">
    <property type="entry name" value="SENSOR HISTIDINE KINASE YPDA"/>
    <property type="match status" value="1"/>
</dbReference>
<feature type="transmembrane region" description="Helical" evidence="1">
    <location>
        <begin position="62"/>
        <end position="81"/>
    </location>
</feature>
<feature type="domain" description="Signal transduction histidine kinase internal region" evidence="2">
    <location>
        <begin position="189"/>
        <end position="263"/>
    </location>
</feature>
<dbReference type="InterPro" id="IPR050640">
    <property type="entry name" value="Bact_2-comp_sensor_kinase"/>
</dbReference>
<organism evidence="3 4">
    <name type="scientific">Hymenobacter lutimineralis</name>
    <dbReference type="NCBI Taxonomy" id="2606448"/>
    <lineage>
        <taxon>Bacteria</taxon>
        <taxon>Pseudomonadati</taxon>
        <taxon>Bacteroidota</taxon>
        <taxon>Cytophagia</taxon>
        <taxon>Cytophagales</taxon>
        <taxon>Hymenobacteraceae</taxon>
        <taxon>Hymenobacter</taxon>
    </lineage>
</organism>
<feature type="transmembrane region" description="Helical" evidence="1">
    <location>
        <begin position="93"/>
        <end position="109"/>
    </location>
</feature>
<reference evidence="3 4" key="1">
    <citation type="submission" date="2019-08" db="EMBL/GenBank/DDBJ databases">
        <authorList>
            <person name="Seo M.-J."/>
        </authorList>
    </citation>
    <scope>NUCLEOTIDE SEQUENCE [LARGE SCALE GENOMIC DNA]</scope>
    <source>
        <strain evidence="3 4">KIGAM108</strain>
    </source>
</reference>
<proteinExistence type="predicted"/>
<evidence type="ECO:0000259" key="2">
    <source>
        <dbReference type="Pfam" id="PF06580"/>
    </source>
</evidence>
<feature type="transmembrane region" description="Helical" evidence="1">
    <location>
        <begin position="24"/>
        <end position="42"/>
    </location>
</feature>
<sequence length="378" mass="43490">MKTPQLGPMKTPTSPPATDRPSRFPLVFEGLVWALYVGLYKYNVFMQEAVRLLPIRERTNLPYPQLMLFALLATLYILPFYRGLLPWLLRRRRYALLGLGALVYLWWGIKLNMVLAHGLFQYLPSPPKLAAYYHQNYLEQAAILLHRAQYYLSLLFTDLLAFSCVAFVRLAFQQEYRRRHLEKDHLALQMEQLKAQLQPHFLFNTLNSIYGLSLAGSPETPRFILLLSELMRYVLYDSGKASIDLAEEVAFLENYFELEQRKYAGARVQFRAVGDVRSVQVPPLLLLPLVENSFKHGRHHFSDDASVAATLTATPGRLHFLIENDMLPEAPAASPKRNGGIGLQNIRQRLELYYPGAYTLQLSEQDGRYRAELTLRLA</sequence>
<keyword evidence="1" id="KW-0472">Membrane</keyword>
<dbReference type="EMBL" id="VTHL01000010">
    <property type="protein sequence ID" value="TYZ09334.1"/>
    <property type="molecule type" value="Genomic_DNA"/>
</dbReference>
<gene>
    <name evidence="3" type="ORF">FY528_11355</name>
</gene>
<dbReference type="InterPro" id="IPR010559">
    <property type="entry name" value="Sig_transdc_His_kin_internal"/>
</dbReference>
<dbReference type="GO" id="GO:0016020">
    <property type="term" value="C:membrane"/>
    <property type="evidence" value="ECO:0007669"/>
    <property type="project" value="InterPro"/>
</dbReference>
<evidence type="ECO:0000313" key="4">
    <source>
        <dbReference type="Proteomes" id="UP000322791"/>
    </source>
</evidence>
<feature type="transmembrane region" description="Helical" evidence="1">
    <location>
        <begin position="150"/>
        <end position="172"/>
    </location>
</feature>
<accession>A0A5D6V3Z7</accession>
<dbReference type="Pfam" id="PF06580">
    <property type="entry name" value="His_kinase"/>
    <property type="match status" value="1"/>
</dbReference>
<protein>
    <recommendedName>
        <fullName evidence="2">Signal transduction histidine kinase internal region domain-containing protein</fullName>
    </recommendedName>
</protein>
<dbReference type="AlphaFoldDB" id="A0A5D6V3Z7"/>
<keyword evidence="1" id="KW-1133">Transmembrane helix</keyword>
<dbReference type="InterPro" id="IPR036890">
    <property type="entry name" value="HATPase_C_sf"/>
</dbReference>
<comment type="caution">
    <text evidence="3">The sequence shown here is derived from an EMBL/GenBank/DDBJ whole genome shotgun (WGS) entry which is preliminary data.</text>
</comment>
<evidence type="ECO:0000256" key="1">
    <source>
        <dbReference type="SAM" id="Phobius"/>
    </source>
</evidence>
<evidence type="ECO:0000313" key="3">
    <source>
        <dbReference type="EMBL" id="TYZ09334.1"/>
    </source>
</evidence>
<keyword evidence="1" id="KW-0812">Transmembrane</keyword>
<dbReference type="Proteomes" id="UP000322791">
    <property type="component" value="Unassembled WGS sequence"/>
</dbReference>
<dbReference type="Gene3D" id="3.30.565.10">
    <property type="entry name" value="Histidine kinase-like ATPase, C-terminal domain"/>
    <property type="match status" value="1"/>
</dbReference>
<dbReference type="GO" id="GO:0000155">
    <property type="term" value="F:phosphorelay sensor kinase activity"/>
    <property type="evidence" value="ECO:0007669"/>
    <property type="project" value="InterPro"/>
</dbReference>